<proteinExistence type="predicted"/>
<sequence length="680" mass="73838">MENNSQVPSFADVLPKLSMPALEIFYNYLKGEYIAGNARLAFRALRTAHDDCVRQLEPSLGRNFKRLWRMGWMPSLKPWPCCEAISLGLRLLDNNAGPAGVAALVALQFTRSPLEIRQRIKRVNVSWEMDDLHVDLQPAVAQLPLFLPALRQLDLSNALPLLHNPSLLQQQLMYAALSTLPHLEQLALPGYAALRGVSGLAACSSLVSLSVLRVACLDPESDADPDRGNRLTAAYIHELSKLTRLQELHLSGCILSGEGEVKDKNEEAEDASRSSKMLRLLLDRLAPSSSLRHLRLEDCMYAYGEYETADAHLDAGRIQIVRLGFVKTKFLTRHLHRWSLARPPQQQQLKPRLQIQELYIDSSPLSGPQLARSRQVLRQNFSATVEVQCMAFDRTSLDAVLQAVELLGRPQQLKLRVAGPAFTLESTAVAEEPSSSHHEPPGGGSMRELGPAAAAGGCLQQLPSAGDLMRIAVAQAAAAGQVRGSAADSSGSWDAHLLWASGPLLAPMLQQGQRAGGQHEGGSRQRDEEPLQLWMRRLNERAVQVAGGGSERCVTRYQELPAADAVVVQCMGRAGAEAVEAAVKALAVEVGTTGAAAAGVEAAAAGLQVLRLRSESELETFCNKSVCGLDGVFAALHPAVRQAWDGAWEPSACGIGLRRLEWLLALGEQLDFPEVEFLLG</sequence>
<evidence type="ECO:0000256" key="1">
    <source>
        <dbReference type="ARBA" id="ARBA00004430"/>
    </source>
</evidence>
<dbReference type="Proteomes" id="UP001054857">
    <property type="component" value="Unassembled WGS sequence"/>
</dbReference>
<dbReference type="InterPro" id="IPR032675">
    <property type="entry name" value="LRR_dom_sf"/>
</dbReference>
<reference evidence="3 4" key="1">
    <citation type="journal article" date="2021" name="Sci. Rep.">
        <title>Genome sequencing of the multicellular alga Astrephomene provides insights into convergent evolution of germ-soma differentiation.</title>
        <authorList>
            <person name="Yamashita S."/>
            <person name="Yamamoto K."/>
            <person name="Matsuzaki R."/>
            <person name="Suzuki S."/>
            <person name="Yamaguchi H."/>
            <person name="Hirooka S."/>
            <person name="Minakuchi Y."/>
            <person name="Miyagishima S."/>
            <person name="Kawachi M."/>
            <person name="Toyoda A."/>
            <person name="Nozaki H."/>
        </authorList>
    </citation>
    <scope>NUCLEOTIDE SEQUENCE [LARGE SCALE GENOMIC DNA]</scope>
    <source>
        <strain evidence="3 4">NIES-4017</strain>
    </source>
</reference>
<protein>
    <submittedName>
        <fullName evidence="3">Uncharacterized protein</fullName>
    </submittedName>
</protein>
<comment type="caution">
    <text evidence="3">The sequence shown here is derived from an EMBL/GenBank/DDBJ whole genome shotgun (WGS) entry which is preliminary data.</text>
</comment>
<keyword evidence="4" id="KW-1185">Reference proteome</keyword>
<dbReference type="GO" id="GO:0005930">
    <property type="term" value="C:axoneme"/>
    <property type="evidence" value="ECO:0007669"/>
    <property type="project" value="UniProtKB-SubCell"/>
</dbReference>
<dbReference type="AlphaFoldDB" id="A0AAD3DPU5"/>
<evidence type="ECO:0000256" key="2">
    <source>
        <dbReference type="SAM" id="MobiDB-lite"/>
    </source>
</evidence>
<feature type="region of interest" description="Disordered" evidence="2">
    <location>
        <begin position="426"/>
        <end position="451"/>
    </location>
</feature>
<organism evidence="3 4">
    <name type="scientific">Astrephomene gubernaculifera</name>
    <dbReference type="NCBI Taxonomy" id="47775"/>
    <lineage>
        <taxon>Eukaryota</taxon>
        <taxon>Viridiplantae</taxon>
        <taxon>Chlorophyta</taxon>
        <taxon>core chlorophytes</taxon>
        <taxon>Chlorophyceae</taxon>
        <taxon>CS clade</taxon>
        <taxon>Chlamydomonadales</taxon>
        <taxon>Astrephomenaceae</taxon>
        <taxon>Astrephomene</taxon>
    </lineage>
</organism>
<evidence type="ECO:0000313" key="3">
    <source>
        <dbReference type="EMBL" id="GFR44427.1"/>
    </source>
</evidence>
<evidence type="ECO:0000313" key="4">
    <source>
        <dbReference type="Proteomes" id="UP001054857"/>
    </source>
</evidence>
<dbReference type="SUPFAM" id="SSF52047">
    <property type="entry name" value="RNI-like"/>
    <property type="match status" value="1"/>
</dbReference>
<accession>A0AAD3DPU5</accession>
<gene>
    <name evidence="3" type="ORF">Agub_g5666</name>
</gene>
<dbReference type="Gene3D" id="3.80.10.10">
    <property type="entry name" value="Ribonuclease Inhibitor"/>
    <property type="match status" value="1"/>
</dbReference>
<comment type="subcellular location">
    <subcellularLocation>
        <location evidence="1">Cytoplasm</location>
        <location evidence="1">Cytoskeleton</location>
        <location evidence="1">Cilium axoneme</location>
    </subcellularLocation>
</comment>
<dbReference type="EMBL" id="BMAR01000007">
    <property type="protein sequence ID" value="GFR44427.1"/>
    <property type="molecule type" value="Genomic_DNA"/>
</dbReference>
<name>A0AAD3DPU5_9CHLO</name>